<gene>
    <name evidence="1" type="ORF">J2Z21_008617</name>
</gene>
<accession>A0ABS4M7F1</accession>
<evidence type="ECO:0000313" key="1">
    <source>
        <dbReference type="EMBL" id="MBP2055601.1"/>
    </source>
</evidence>
<dbReference type="Proteomes" id="UP001519309">
    <property type="component" value="Unassembled WGS sequence"/>
</dbReference>
<sequence>MDRRREVTVNGDFAYCVGIAHFMADRPFPRPSATC</sequence>
<organism evidence="1 2">
    <name type="scientific">Streptomyces griseochromogenes</name>
    <dbReference type="NCBI Taxonomy" id="68214"/>
    <lineage>
        <taxon>Bacteria</taxon>
        <taxon>Bacillati</taxon>
        <taxon>Actinomycetota</taxon>
        <taxon>Actinomycetes</taxon>
        <taxon>Kitasatosporales</taxon>
        <taxon>Streptomycetaceae</taxon>
        <taxon>Streptomyces</taxon>
    </lineage>
</organism>
<name>A0ABS4M7F1_9ACTN</name>
<dbReference type="EMBL" id="JAGGLP010000032">
    <property type="protein sequence ID" value="MBP2055601.1"/>
    <property type="molecule type" value="Genomic_DNA"/>
</dbReference>
<evidence type="ECO:0000313" key="2">
    <source>
        <dbReference type="Proteomes" id="UP001519309"/>
    </source>
</evidence>
<comment type="caution">
    <text evidence="1">The sequence shown here is derived from an EMBL/GenBank/DDBJ whole genome shotgun (WGS) entry which is preliminary data.</text>
</comment>
<reference evidence="1 2" key="1">
    <citation type="submission" date="2021-03" db="EMBL/GenBank/DDBJ databases">
        <title>Genomic Encyclopedia of Type Strains, Phase IV (KMG-IV): sequencing the most valuable type-strain genomes for metagenomic binning, comparative biology and taxonomic classification.</title>
        <authorList>
            <person name="Goeker M."/>
        </authorList>
    </citation>
    <scope>NUCLEOTIDE SEQUENCE [LARGE SCALE GENOMIC DNA]</scope>
    <source>
        <strain evidence="1 2">DSM 40499</strain>
    </source>
</reference>
<proteinExistence type="predicted"/>
<keyword evidence="2" id="KW-1185">Reference proteome</keyword>
<protein>
    <submittedName>
        <fullName evidence="1">Uncharacterized protein</fullName>
    </submittedName>
</protein>